<reference evidence="1 2" key="1">
    <citation type="submission" date="2013-04" db="EMBL/GenBank/DDBJ databases">
        <title>The Genome Sequence of Parabacteroides goldsteinii DSM 19448.</title>
        <authorList>
            <consortium name="The Broad Institute Genomics Platform"/>
            <person name="Earl A."/>
            <person name="Ward D."/>
            <person name="Feldgarden M."/>
            <person name="Gevers D."/>
            <person name="Martens E."/>
            <person name="Sakamoto M."/>
            <person name="Benno Y."/>
            <person name="Song Y."/>
            <person name="Liu C."/>
            <person name="Lee J."/>
            <person name="Bolanos M."/>
            <person name="Vaisanen M.L."/>
            <person name="Finegold S.M."/>
            <person name="Walker B."/>
            <person name="Young S."/>
            <person name="Zeng Q."/>
            <person name="Gargeya S."/>
            <person name="Fitzgerald M."/>
            <person name="Haas B."/>
            <person name="Abouelleil A."/>
            <person name="Allen A.W."/>
            <person name="Alvarado L."/>
            <person name="Arachchi H.M."/>
            <person name="Berlin A.M."/>
            <person name="Chapman S.B."/>
            <person name="Gainer-Dewar J."/>
            <person name="Goldberg J."/>
            <person name="Griggs A."/>
            <person name="Gujja S."/>
            <person name="Hansen M."/>
            <person name="Howarth C."/>
            <person name="Imamovic A."/>
            <person name="Ireland A."/>
            <person name="Larimer J."/>
            <person name="McCowan C."/>
            <person name="Murphy C."/>
            <person name="Pearson M."/>
            <person name="Poon T.W."/>
            <person name="Priest M."/>
            <person name="Roberts A."/>
            <person name="Saif S."/>
            <person name="Shea T."/>
            <person name="Sisk P."/>
            <person name="Sykes S."/>
            <person name="Wortman J."/>
            <person name="Nusbaum C."/>
            <person name="Birren B."/>
        </authorList>
    </citation>
    <scope>NUCLEOTIDE SEQUENCE [LARGE SCALE GENOMIC DNA]</scope>
    <source>
        <strain evidence="1 2">DSM 19448</strain>
    </source>
</reference>
<sequence>MAASKNNQFWKLRSKHGRDTLFSSPELLWSVAYEYFDWCDENPWYLYIEGKFGTGSMKPNREKSGMLPKFMRIRLSSSLSAVNERIINARILSVNRHNLSHPKKTYHSKNTRGNARTTRPSPLHTIIVQIYYLLLN</sequence>
<dbReference type="RefSeq" id="WP_046145056.1">
    <property type="nucleotide sequence ID" value="NZ_KQ033912.1"/>
</dbReference>
<accession>A0A0F5JQ61</accession>
<dbReference type="STRING" id="927665.HMPREF1535_00229"/>
<dbReference type="PATRIC" id="fig|927665.4.peg.230"/>
<dbReference type="Proteomes" id="UP000033047">
    <property type="component" value="Unassembled WGS sequence"/>
</dbReference>
<protein>
    <recommendedName>
        <fullName evidence="3">DNA packaging protein</fullName>
    </recommendedName>
</protein>
<organism evidence="1 2">
    <name type="scientific">Parabacteroides goldsteinii DSM 19448 = WAL 12034</name>
    <dbReference type="NCBI Taxonomy" id="927665"/>
    <lineage>
        <taxon>Bacteria</taxon>
        <taxon>Pseudomonadati</taxon>
        <taxon>Bacteroidota</taxon>
        <taxon>Bacteroidia</taxon>
        <taxon>Bacteroidales</taxon>
        <taxon>Tannerellaceae</taxon>
        <taxon>Parabacteroides</taxon>
    </lineage>
</organism>
<evidence type="ECO:0008006" key="3">
    <source>
        <dbReference type="Google" id="ProtNLM"/>
    </source>
</evidence>
<proteinExistence type="predicted"/>
<dbReference type="AlphaFoldDB" id="A0A0F5JQ61"/>
<evidence type="ECO:0000313" key="1">
    <source>
        <dbReference type="EMBL" id="KKB59956.1"/>
    </source>
</evidence>
<evidence type="ECO:0000313" key="2">
    <source>
        <dbReference type="Proteomes" id="UP000033047"/>
    </source>
</evidence>
<comment type="caution">
    <text evidence="1">The sequence shown here is derived from an EMBL/GenBank/DDBJ whole genome shotgun (WGS) entry which is preliminary data.</text>
</comment>
<dbReference type="HOGENOM" id="CLU_1873422_0_0_10"/>
<gene>
    <name evidence="1" type="ORF">HMPREF1535_00229</name>
</gene>
<dbReference type="Gene3D" id="1.10.132.80">
    <property type="match status" value="1"/>
</dbReference>
<name>A0A0F5JQ61_9BACT</name>
<dbReference type="EMBL" id="AQHV01000001">
    <property type="protein sequence ID" value="KKB59956.1"/>
    <property type="molecule type" value="Genomic_DNA"/>
</dbReference>